<keyword evidence="2" id="KW-1185">Reference proteome</keyword>
<protein>
    <submittedName>
        <fullName evidence="1">Uncharacterized protein</fullName>
    </submittedName>
</protein>
<accession>A0ACB8F419</accession>
<name>A0ACB8F419_9SAUR</name>
<proteinExistence type="predicted"/>
<comment type="caution">
    <text evidence="1">The sequence shown here is derived from an EMBL/GenBank/DDBJ whole genome shotgun (WGS) entry which is preliminary data.</text>
</comment>
<dbReference type="EMBL" id="CM037618">
    <property type="protein sequence ID" value="KAH7999866.1"/>
    <property type="molecule type" value="Genomic_DNA"/>
</dbReference>
<gene>
    <name evidence="1" type="ORF">K3G42_019906</name>
</gene>
<evidence type="ECO:0000313" key="1">
    <source>
        <dbReference type="EMBL" id="KAH7999866.1"/>
    </source>
</evidence>
<reference evidence="1" key="1">
    <citation type="submission" date="2021-08" db="EMBL/GenBank/DDBJ databases">
        <title>The first chromosome-level gecko genome reveals the dynamic sex chromosomes of Neotropical dwarf geckos (Sphaerodactylidae: Sphaerodactylus).</title>
        <authorList>
            <person name="Pinto B.J."/>
            <person name="Keating S.E."/>
            <person name="Gamble T."/>
        </authorList>
    </citation>
    <scope>NUCLEOTIDE SEQUENCE</scope>
    <source>
        <strain evidence="1">TG3544</strain>
    </source>
</reference>
<dbReference type="Proteomes" id="UP000827872">
    <property type="component" value="Linkage Group LG05"/>
</dbReference>
<organism evidence="1 2">
    <name type="scientific">Sphaerodactylus townsendi</name>
    <dbReference type="NCBI Taxonomy" id="933632"/>
    <lineage>
        <taxon>Eukaryota</taxon>
        <taxon>Metazoa</taxon>
        <taxon>Chordata</taxon>
        <taxon>Craniata</taxon>
        <taxon>Vertebrata</taxon>
        <taxon>Euteleostomi</taxon>
        <taxon>Lepidosauria</taxon>
        <taxon>Squamata</taxon>
        <taxon>Bifurcata</taxon>
        <taxon>Gekkota</taxon>
        <taxon>Sphaerodactylidae</taxon>
        <taxon>Sphaerodactylus</taxon>
    </lineage>
</organism>
<sequence>MSHQSEKVQEKPIAMPRIRLHELSEVHKIENKKGRDLPETFSAEATPVKDLPKQPLTSCFHSGEDPVPNSSFHHTLHIWENALSCNDQKCSTLPSQCANKTSSIAQPKSDNVPVSEDETAKISGHKQGLVFAASVNPPYLHSEAVPFSFISPPVPPRSHTSLEKRAHEGINATGSTPNIFDSEMPKGHHHLKEVKVPKNKPLPSIVSLGPPPKKPPRPPKVDLRAFYQKLLDAEDDEYLTPENSKTGEENTYEETVSYLKQPENSSSSDITQESTHSSKTVKMETIKKHFLTATHSTETEDEQERREFWNNESSKQQAAKERFKTGDNGDIHAKEGMNAESFGGRNMLQKGKAQSSMEQFIEKDRNFSDGYVCLEALKINEDQAVLDPKASRQQQALEELYDDVEGLERAFQASDTFSSFTSDNVPDSTFEEMYEDVQSEDYKPTKLDSDKVEKPKKFGKLFKKEKFKMKNVQLKENMCFSSCSNISSSVPNLDVVTQENMVYDDVNMEENDTKEKNEMHKNWKLRFLVSKEKDRWRNSEDGEM</sequence>
<evidence type="ECO:0000313" key="2">
    <source>
        <dbReference type="Proteomes" id="UP000827872"/>
    </source>
</evidence>